<gene>
    <name evidence="2" type="ORF">TRIATDRAFT_54350</name>
</gene>
<dbReference type="GeneID" id="25785203"/>
<dbReference type="Proteomes" id="UP000005426">
    <property type="component" value="Unassembled WGS sequence"/>
</dbReference>
<dbReference type="OMA" id="KSNCTYT"/>
<feature type="signal peptide" evidence="1">
    <location>
        <begin position="1"/>
        <end position="17"/>
    </location>
</feature>
<dbReference type="eggNOG" id="ENOG502RR35">
    <property type="taxonomic scope" value="Eukaryota"/>
</dbReference>
<name>G9NEH3_HYPAI</name>
<proteinExistence type="predicted"/>
<dbReference type="EMBL" id="ABDG02000012">
    <property type="protein sequence ID" value="EHK50871.1"/>
    <property type="molecule type" value="Genomic_DNA"/>
</dbReference>
<keyword evidence="3" id="KW-1185">Reference proteome</keyword>
<evidence type="ECO:0000313" key="3">
    <source>
        <dbReference type="Proteomes" id="UP000005426"/>
    </source>
</evidence>
<protein>
    <submittedName>
        <fullName evidence="2">Uncharacterized protein</fullName>
    </submittedName>
</protein>
<accession>G9NEH3</accession>
<dbReference type="KEGG" id="tatv:25785203"/>
<dbReference type="OrthoDB" id="4899571at2759"/>
<reference evidence="2 3" key="1">
    <citation type="journal article" date="2011" name="Genome Biol.">
        <title>Comparative genome sequence analysis underscores mycoparasitism as the ancestral life style of Trichoderma.</title>
        <authorList>
            <person name="Kubicek C.P."/>
            <person name="Herrera-Estrella A."/>
            <person name="Seidl-Seiboth V."/>
            <person name="Martinez D.A."/>
            <person name="Druzhinina I.S."/>
            <person name="Thon M."/>
            <person name="Zeilinger S."/>
            <person name="Casas-Flores S."/>
            <person name="Horwitz B.A."/>
            <person name="Mukherjee P.K."/>
            <person name="Mukherjee M."/>
            <person name="Kredics L."/>
            <person name="Alcaraz L.D."/>
            <person name="Aerts A."/>
            <person name="Antal Z."/>
            <person name="Atanasova L."/>
            <person name="Cervantes-Badillo M.G."/>
            <person name="Challacombe J."/>
            <person name="Chertkov O."/>
            <person name="McCluskey K."/>
            <person name="Coulpier F."/>
            <person name="Deshpande N."/>
            <person name="von Doehren H."/>
            <person name="Ebbole D.J."/>
            <person name="Esquivel-Naranjo E.U."/>
            <person name="Fekete E."/>
            <person name="Flipphi M."/>
            <person name="Glaser F."/>
            <person name="Gomez-Rodriguez E.Y."/>
            <person name="Gruber S."/>
            <person name="Han C."/>
            <person name="Henrissat B."/>
            <person name="Hermosa R."/>
            <person name="Hernandez-Onate M."/>
            <person name="Karaffa L."/>
            <person name="Kosti I."/>
            <person name="Le Crom S."/>
            <person name="Lindquist E."/>
            <person name="Lucas S."/>
            <person name="Luebeck M."/>
            <person name="Luebeck P.S."/>
            <person name="Margeot A."/>
            <person name="Metz B."/>
            <person name="Misra M."/>
            <person name="Nevalainen H."/>
            <person name="Omann M."/>
            <person name="Packer N."/>
            <person name="Perrone G."/>
            <person name="Uresti-Rivera E.E."/>
            <person name="Salamov A."/>
            <person name="Schmoll M."/>
            <person name="Seiboth B."/>
            <person name="Shapiro H."/>
            <person name="Sukno S."/>
            <person name="Tamayo-Ramos J.A."/>
            <person name="Tisch D."/>
            <person name="Wiest A."/>
            <person name="Wilkinson H.H."/>
            <person name="Zhang M."/>
            <person name="Coutinho P.M."/>
            <person name="Kenerley C.M."/>
            <person name="Monte E."/>
            <person name="Baker S.E."/>
            <person name="Grigoriev I.V."/>
        </authorList>
    </citation>
    <scope>NUCLEOTIDE SEQUENCE [LARGE SCALE GENOMIC DNA]</scope>
    <source>
        <strain evidence="3">ATCC 20476 / IMI 206040</strain>
    </source>
</reference>
<dbReference type="HOGENOM" id="CLU_1586703_0_0_1"/>
<sequence>MKTGAIILSLLAATGLAIPMVKIMLISLQEQAQQAKDAQMMQQMQMAANGLFDPPRSGNGNLIADIFDTAACIFGSFIGSRTCQPSNASSTIVHVTDDGHRNDNANANVSTSTSASYQYTYSTDSDGNYHIQINPGGNKSNCTYTVSKDDAAVLANTINQLATKCLSK</sequence>
<evidence type="ECO:0000256" key="1">
    <source>
        <dbReference type="SAM" id="SignalP"/>
    </source>
</evidence>
<comment type="caution">
    <text evidence="2">The sequence shown here is derived from an EMBL/GenBank/DDBJ whole genome shotgun (WGS) entry which is preliminary data.</text>
</comment>
<feature type="chain" id="PRO_5003524431" evidence="1">
    <location>
        <begin position="18"/>
        <end position="168"/>
    </location>
</feature>
<evidence type="ECO:0000313" key="2">
    <source>
        <dbReference type="EMBL" id="EHK50871.1"/>
    </source>
</evidence>
<keyword evidence="1" id="KW-0732">Signal</keyword>
<dbReference type="AlphaFoldDB" id="G9NEH3"/>
<organism evidence="2 3">
    <name type="scientific">Hypocrea atroviridis (strain ATCC 20476 / IMI 206040)</name>
    <name type="common">Trichoderma atroviride</name>
    <dbReference type="NCBI Taxonomy" id="452589"/>
    <lineage>
        <taxon>Eukaryota</taxon>
        <taxon>Fungi</taxon>
        <taxon>Dikarya</taxon>
        <taxon>Ascomycota</taxon>
        <taxon>Pezizomycotina</taxon>
        <taxon>Sordariomycetes</taxon>
        <taxon>Hypocreomycetidae</taxon>
        <taxon>Hypocreales</taxon>
        <taxon>Hypocreaceae</taxon>
        <taxon>Trichoderma</taxon>
    </lineage>
</organism>